<feature type="chain" id="PRO_5009122852" evidence="3">
    <location>
        <begin position="23"/>
        <end position="264"/>
    </location>
</feature>
<gene>
    <name evidence="4" type="primary">gpmA_1</name>
    <name evidence="4" type="ORF">BEI61_02691</name>
</gene>
<dbReference type="InterPro" id="IPR050275">
    <property type="entry name" value="PGM_Phosphatase"/>
</dbReference>
<dbReference type="EC" id="5.4.2.11" evidence="4"/>
<dbReference type="SUPFAM" id="SSF53254">
    <property type="entry name" value="Phosphoglycerate mutase-like"/>
    <property type="match status" value="1"/>
</dbReference>
<name>A0A1E3AEF0_9FIRM</name>
<protein>
    <submittedName>
        <fullName evidence="4">2,3-bisphosphoglycerate-dependent phosphoglycerate mutase</fullName>
        <ecNumber evidence="4">5.4.2.11</ecNumber>
    </submittedName>
</protein>
<dbReference type="GO" id="GO:0004619">
    <property type="term" value="F:phosphoglycerate mutase activity"/>
    <property type="evidence" value="ECO:0007669"/>
    <property type="project" value="UniProtKB-EC"/>
</dbReference>
<evidence type="ECO:0000313" key="4">
    <source>
        <dbReference type="EMBL" id="ODM06801.1"/>
    </source>
</evidence>
<dbReference type="InterPro" id="IPR013078">
    <property type="entry name" value="His_Pase_superF_clade-1"/>
</dbReference>
<proteinExistence type="predicted"/>
<dbReference type="PANTHER" id="PTHR48100">
    <property type="entry name" value="BROAD-SPECIFICITY PHOSPHATASE YOR283W-RELATED"/>
    <property type="match status" value="1"/>
</dbReference>
<evidence type="ECO:0000256" key="3">
    <source>
        <dbReference type="SAM" id="SignalP"/>
    </source>
</evidence>
<keyword evidence="4" id="KW-0413">Isomerase</keyword>
<evidence type="ECO:0000256" key="1">
    <source>
        <dbReference type="PIRSR" id="PIRSR613078-1"/>
    </source>
</evidence>
<dbReference type="PANTHER" id="PTHR48100:SF9">
    <property type="entry name" value="PHOSPHOGLYCERATE MUTASE 2 PARALOG"/>
    <property type="match status" value="1"/>
</dbReference>
<reference evidence="4 5" key="1">
    <citation type="submission" date="2016-07" db="EMBL/GenBank/DDBJ databases">
        <title>Characterization of isolates of Eisenbergiella tayi derived from blood cultures, using whole genome sequencing.</title>
        <authorList>
            <person name="Burdz T."/>
            <person name="Wiebe D."/>
            <person name="Huynh C."/>
            <person name="Bernard K."/>
        </authorList>
    </citation>
    <scope>NUCLEOTIDE SEQUENCE [LARGE SCALE GENOMIC DNA]</scope>
    <source>
        <strain evidence="4 5">NML 110608</strain>
    </source>
</reference>
<dbReference type="GO" id="GO:0005737">
    <property type="term" value="C:cytoplasm"/>
    <property type="evidence" value="ECO:0007669"/>
    <property type="project" value="TreeGrafter"/>
</dbReference>
<feature type="binding site" evidence="2">
    <location>
        <position position="96"/>
    </location>
    <ligand>
        <name>substrate</name>
    </ligand>
</feature>
<sequence length="264" mass="28260">MKKNRWTAILMAVILCFGLAFADNGKLENVQAEESKTVTLYLTRHGKTMLNNTGRMQGWCDSPLTQDGAAVAEKLGQGLKKAGIFFDAAYSSDSGRAIETADLVLRNCGQEALTLKKEPMIREVCFGIYEGATPPEAYGAASKALGFSSVEDMMGAVFGGKISIYDAVTAMANTDETGSAETWGEAQQRVAEGIVKIAEEARLNGQKNVLVVSHGMAISAFLSAVNPEIVVGELGNASITKIVYDGKTFTVESVNDMSYVKDME</sequence>
<evidence type="ECO:0000256" key="2">
    <source>
        <dbReference type="PIRSR" id="PIRSR613078-2"/>
    </source>
</evidence>
<organism evidence="4 5">
    <name type="scientific">Eisenbergiella tayi</name>
    <dbReference type="NCBI Taxonomy" id="1432052"/>
    <lineage>
        <taxon>Bacteria</taxon>
        <taxon>Bacillati</taxon>
        <taxon>Bacillota</taxon>
        <taxon>Clostridia</taxon>
        <taxon>Lachnospirales</taxon>
        <taxon>Lachnospiraceae</taxon>
        <taxon>Eisenbergiella</taxon>
    </lineage>
</organism>
<comment type="caution">
    <text evidence="4">The sequence shown here is derived from an EMBL/GenBank/DDBJ whole genome shotgun (WGS) entry which is preliminary data.</text>
</comment>
<dbReference type="CDD" id="cd07067">
    <property type="entry name" value="HP_PGM_like"/>
    <property type="match status" value="1"/>
</dbReference>
<dbReference type="SMART" id="SM00855">
    <property type="entry name" value="PGAM"/>
    <property type="match status" value="1"/>
</dbReference>
<accession>A0A1E3AEF0</accession>
<dbReference type="PATRIC" id="fig|1432052.4.peg.3001"/>
<dbReference type="Gene3D" id="3.40.50.1240">
    <property type="entry name" value="Phosphoglycerate mutase-like"/>
    <property type="match status" value="1"/>
</dbReference>
<feature type="signal peptide" evidence="3">
    <location>
        <begin position="1"/>
        <end position="22"/>
    </location>
</feature>
<keyword evidence="3" id="KW-0732">Signal</keyword>
<dbReference type="Pfam" id="PF00300">
    <property type="entry name" value="His_Phos_1"/>
    <property type="match status" value="2"/>
</dbReference>
<feature type="binding site" evidence="2">
    <location>
        <begin position="44"/>
        <end position="51"/>
    </location>
    <ligand>
        <name>substrate</name>
    </ligand>
</feature>
<dbReference type="GO" id="GO:0016791">
    <property type="term" value="F:phosphatase activity"/>
    <property type="evidence" value="ECO:0007669"/>
    <property type="project" value="TreeGrafter"/>
</dbReference>
<evidence type="ECO:0000313" key="5">
    <source>
        <dbReference type="Proteomes" id="UP000094067"/>
    </source>
</evidence>
<feature type="active site" description="Tele-phosphohistidine intermediate" evidence="1">
    <location>
        <position position="45"/>
    </location>
</feature>
<dbReference type="AlphaFoldDB" id="A0A1E3AEF0"/>
<dbReference type="EMBL" id="MCGH01000002">
    <property type="protein sequence ID" value="ODM06801.1"/>
    <property type="molecule type" value="Genomic_DNA"/>
</dbReference>
<dbReference type="RefSeq" id="WP_081331189.1">
    <property type="nucleotide sequence ID" value="NZ_JAQCZP010000014.1"/>
</dbReference>
<dbReference type="Proteomes" id="UP000094067">
    <property type="component" value="Unassembled WGS sequence"/>
</dbReference>
<feature type="active site" description="Proton donor/acceptor" evidence="1">
    <location>
        <position position="123"/>
    </location>
</feature>
<dbReference type="InterPro" id="IPR029033">
    <property type="entry name" value="His_PPase_superfam"/>
</dbReference>